<evidence type="ECO:0000256" key="2">
    <source>
        <dbReference type="ARBA" id="ARBA00022605"/>
    </source>
</evidence>
<sequence length="256" mass="28007">MRIGLMGFGKTGKAVAEELLKDSGSRLEWVLKSSTEHSGNYASEVLGHGSRQGLIYSIQEVDLATFFKKHPVDIMVDFSSADSVHCYASAAHAKVRIVSAISNYSPYQLDVLKHASRSTAILYSPNITIGINFLLEASKFLKTIIPHADIEIVEEHFATKKDISGTAVRIADQLGLNEREHIHSVRVGGIVGKHEIIFGLENQTIRLVHESISRNAFGQGALYAAKWLSSKTAGLYTMEEVLGINAGQRRTALKSS</sequence>
<evidence type="ECO:0000256" key="5">
    <source>
        <dbReference type="ARBA" id="ARBA00023002"/>
    </source>
</evidence>
<dbReference type="Pfam" id="PF05173">
    <property type="entry name" value="DapB_C"/>
    <property type="match status" value="1"/>
</dbReference>
<reference evidence="14 15" key="1">
    <citation type="submission" date="2018-10" db="EMBL/GenBank/DDBJ databases">
        <title>Phylogenomics of Brevibacillus.</title>
        <authorList>
            <person name="Dunlap C."/>
        </authorList>
    </citation>
    <scope>NUCLEOTIDE SEQUENCE [LARGE SCALE GENOMIC DNA]</scope>
    <source>
        <strain evidence="14 15">JCM 15716</strain>
    </source>
</reference>
<evidence type="ECO:0000259" key="12">
    <source>
        <dbReference type="Pfam" id="PF01113"/>
    </source>
</evidence>
<dbReference type="InterPro" id="IPR000846">
    <property type="entry name" value="DapB_N"/>
</dbReference>
<keyword evidence="4" id="KW-0220">Diaminopimelate biosynthesis</keyword>
<dbReference type="InterPro" id="IPR036291">
    <property type="entry name" value="NAD(P)-bd_dom_sf"/>
</dbReference>
<dbReference type="GO" id="GO:0019877">
    <property type="term" value="P:diaminopimelate biosynthetic process"/>
    <property type="evidence" value="ECO:0007669"/>
    <property type="project" value="UniProtKB-KW"/>
</dbReference>
<keyword evidence="6" id="KW-0520">NAD</keyword>
<evidence type="ECO:0000256" key="4">
    <source>
        <dbReference type="ARBA" id="ARBA00022915"/>
    </source>
</evidence>
<evidence type="ECO:0000256" key="9">
    <source>
        <dbReference type="ARBA" id="ARBA00038983"/>
    </source>
</evidence>
<evidence type="ECO:0000256" key="11">
    <source>
        <dbReference type="ARBA" id="ARBA00049396"/>
    </source>
</evidence>
<proteinExistence type="inferred from homology"/>
<accession>A0A3M8D2Q6</accession>
<dbReference type="InterPro" id="IPR022663">
    <property type="entry name" value="DapB_C"/>
</dbReference>
<evidence type="ECO:0000313" key="15">
    <source>
        <dbReference type="Proteomes" id="UP000271031"/>
    </source>
</evidence>
<comment type="pathway">
    <text evidence="8">Amino-acid biosynthesis; L-lysine biosynthesis via DAP pathway; (S)-tetrahydrodipicolinate from L-aspartate: step 4/4.</text>
</comment>
<keyword evidence="2" id="KW-0028">Amino-acid biosynthesis</keyword>
<name>A0A3M8D2Q6_9BACL</name>
<keyword evidence="7" id="KW-0457">Lysine biosynthesis</keyword>
<evidence type="ECO:0000259" key="13">
    <source>
        <dbReference type="Pfam" id="PF05173"/>
    </source>
</evidence>
<keyword evidence="5" id="KW-0560">Oxidoreductase</keyword>
<dbReference type="EC" id="1.17.1.8" evidence="9"/>
<evidence type="ECO:0000256" key="8">
    <source>
        <dbReference type="ARBA" id="ARBA00037922"/>
    </source>
</evidence>
<evidence type="ECO:0000256" key="1">
    <source>
        <dbReference type="ARBA" id="ARBA00006642"/>
    </source>
</evidence>
<evidence type="ECO:0000256" key="10">
    <source>
        <dbReference type="ARBA" id="ARBA00049080"/>
    </source>
</evidence>
<evidence type="ECO:0000256" key="3">
    <source>
        <dbReference type="ARBA" id="ARBA00022857"/>
    </source>
</evidence>
<dbReference type="Proteomes" id="UP000271031">
    <property type="component" value="Unassembled WGS sequence"/>
</dbReference>
<gene>
    <name evidence="14" type="ORF">EDM56_23855</name>
</gene>
<feature type="domain" description="Dihydrodipicolinate reductase C-terminal" evidence="13">
    <location>
        <begin position="130"/>
        <end position="242"/>
    </location>
</feature>
<dbReference type="PIRSF" id="PIRSF000161">
    <property type="entry name" value="DHPR"/>
    <property type="match status" value="1"/>
</dbReference>
<dbReference type="Gene3D" id="3.40.50.720">
    <property type="entry name" value="NAD(P)-binding Rossmann-like Domain"/>
    <property type="match status" value="1"/>
</dbReference>
<feature type="domain" description="Dihydrodipicolinate reductase N-terminal" evidence="12">
    <location>
        <begin position="1"/>
        <end position="126"/>
    </location>
</feature>
<comment type="catalytic activity">
    <reaction evidence="11">
        <text>(S)-2,3,4,5-tetrahydrodipicolinate + NAD(+) + H2O = (2S,4S)-4-hydroxy-2,3,4,5-tetrahydrodipicolinate + NADH + H(+)</text>
        <dbReference type="Rhea" id="RHEA:35323"/>
        <dbReference type="ChEBI" id="CHEBI:15377"/>
        <dbReference type="ChEBI" id="CHEBI:15378"/>
        <dbReference type="ChEBI" id="CHEBI:16845"/>
        <dbReference type="ChEBI" id="CHEBI:57540"/>
        <dbReference type="ChEBI" id="CHEBI:57945"/>
        <dbReference type="ChEBI" id="CHEBI:67139"/>
        <dbReference type="EC" id="1.17.1.8"/>
    </reaction>
</comment>
<comment type="caution">
    <text evidence="14">The sequence shown here is derived from an EMBL/GenBank/DDBJ whole genome shotgun (WGS) entry which is preliminary data.</text>
</comment>
<dbReference type="OrthoDB" id="9790352at2"/>
<dbReference type="InterPro" id="IPR023940">
    <property type="entry name" value="DHDPR_bac"/>
</dbReference>
<comment type="similarity">
    <text evidence="1">Belongs to the DapB family.</text>
</comment>
<evidence type="ECO:0000256" key="7">
    <source>
        <dbReference type="ARBA" id="ARBA00023154"/>
    </source>
</evidence>
<dbReference type="EMBL" id="RHHQ01000020">
    <property type="protein sequence ID" value="RNB82360.1"/>
    <property type="molecule type" value="Genomic_DNA"/>
</dbReference>
<dbReference type="GO" id="GO:0008839">
    <property type="term" value="F:4-hydroxy-tetrahydrodipicolinate reductase"/>
    <property type="evidence" value="ECO:0007669"/>
    <property type="project" value="UniProtKB-EC"/>
</dbReference>
<dbReference type="RefSeq" id="WP_122920438.1">
    <property type="nucleotide sequence ID" value="NZ_RHHQ01000020.1"/>
</dbReference>
<evidence type="ECO:0000313" key="14">
    <source>
        <dbReference type="EMBL" id="RNB82360.1"/>
    </source>
</evidence>
<evidence type="ECO:0000256" key="6">
    <source>
        <dbReference type="ARBA" id="ARBA00023027"/>
    </source>
</evidence>
<dbReference type="PANTHER" id="PTHR20836">
    <property type="entry name" value="DIHYDRODIPICOLINATE REDUCTASE"/>
    <property type="match status" value="1"/>
</dbReference>
<comment type="catalytic activity">
    <reaction evidence="10">
        <text>(S)-2,3,4,5-tetrahydrodipicolinate + NADP(+) + H2O = (2S,4S)-4-hydroxy-2,3,4,5-tetrahydrodipicolinate + NADPH + H(+)</text>
        <dbReference type="Rhea" id="RHEA:35331"/>
        <dbReference type="ChEBI" id="CHEBI:15377"/>
        <dbReference type="ChEBI" id="CHEBI:15378"/>
        <dbReference type="ChEBI" id="CHEBI:16845"/>
        <dbReference type="ChEBI" id="CHEBI:57783"/>
        <dbReference type="ChEBI" id="CHEBI:58349"/>
        <dbReference type="ChEBI" id="CHEBI:67139"/>
        <dbReference type="EC" id="1.17.1.8"/>
    </reaction>
</comment>
<keyword evidence="3" id="KW-0521">NADP</keyword>
<dbReference type="AlphaFoldDB" id="A0A3M8D2Q6"/>
<protein>
    <recommendedName>
        <fullName evidence="9">4-hydroxy-tetrahydrodipicolinate reductase</fullName>
        <ecNumber evidence="9">1.17.1.8</ecNumber>
    </recommendedName>
</protein>
<organism evidence="14 15">
    <name type="scientific">Brevibacillus fluminis</name>
    <dbReference type="NCBI Taxonomy" id="511487"/>
    <lineage>
        <taxon>Bacteria</taxon>
        <taxon>Bacillati</taxon>
        <taxon>Bacillota</taxon>
        <taxon>Bacilli</taxon>
        <taxon>Bacillales</taxon>
        <taxon>Paenibacillaceae</taxon>
        <taxon>Brevibacillus</taxon>
    </lineage>
</organism>
<dbReference type="Pfam" id="PF01113">
    <property type="entry name" value="DapB_N"/>
    <property type="match status" value="1"/>
</dbReference>
<dbReference type="SUPFAM" id="SSF55347">
    <property type="entry name" value="Glyceraldehyde-3-phosphate dehydrogenase-like, C-terminal domain"/>
    <property type="match status" value="1"/>
</dbReference>
<dbReference type="GO" id="GO:0009089">
    <property type="term" value="P:lysine biosynthetic process via diaminopimelate"/>
    <property type="evidence" value="ECO:0007669"/>
    <property type="project" value="InterPro"/>
</dbReference>
<dbReference type="PANTHER" id="PTHR20836:SF0">
    <property type="entry name" value="4-HYDROXY-TETRAHYDRODIPICOLINATE REDUCTASE 1, CHLOROPLASTIC-RELATED"/>
    <property type="match status" value="1"/>
</dbReference>
<dbReference type="SUPFAM" id="SSF51735">
    <property type="entry name" value="NAD(P)-binding Rossmann-fold domains"/>
    <property type="match status" value="1"/>
</dbReference>
<dbReference type="Gene3D" id="3.30.360.10">
    <property type="entry name" value="Dihydrodipicolinate Reductase, domain 2"/>
    <property type="match status" value="1"/>
</dbReference>
<keyword evidence="15" id="KW-1185">Reference proteome</keyword>